<comment type="caution">
    <text evidence="2">The sequence shown here is derived from an EMBL/GenBank/DDBJ whole genome shotgun (WGS) entry which is preliminary data.</text>
</comment>
<keyword evidence="3" id="KW-1185">Reference proteome</keyword>
<feature type="region of interest" description="Disordered" evidence="1">
    <location>
        <begin position="1"/>
        <end position="82"/>
    </location>
</feature>
<reference evidence="2 3" key="1">
    <citation type="submission" date="2020-08" db="EMBL/GenBank/DDBJ databases">
        <title>Plant Genome Project.</title>
        <authorList>
            <person name="Zhang R.-G."/>
        </authorList>
    </citation>
    <scope>NUCLEOTIDE SEQUENCE [LARGE SCALE GENOMIC DNA]</scope>
    <source>
        <tissue evidence="2">Rhizome</tissue>
    </source>
</reference>
<dbReference type="Proteomes" id="UP000734854">
    <property type="component" value="Unassembled WGS sequence"/>
</dbReference>
<organism evidence="2 3">
    <name type="scientific">Zingiber officinale</name>
    <name type="common">Ginger</name>
    <name type="synonym">Amomum zingiber</name>
    <dbReference type="NCBI Taxonomy" id="94328"/>
    <lineage>
        <taxon>Eukaryota</taxon>
        <taxon>Viridiplantae</taxon>
        <taxon>Streptophyta</taxon>
        <taxon>Embryophyta</taxon>
        <taxon>Tracheophyta</taxon>
        <taxon>Spermatophyta</taxon>
        <taxon>Magnoliopsida</taxon>
        <taxon>Liliopsida</taxon>
        <taxon>Zingiberales</taxon>
        <taxon>Zingiberaceae</taxon>
        <taxon>Zingiber</taxon>
    </lineage>
</organism>
<gene>
    <name evidence="2" type="ORF">ZIOFF_036699</name>
</gene>
<dbReference type="EMBL" id="JACMSC010000010">
    <property type="protein sequence ID" value="KAG6504367.1"/>
    <property type="molecule type" value="Genomic_DNA"/>
</dbReference>
<evidence type="ECO:0000313" key="3">
    <source>
        <dbReference type="Proteomes" id="UP000734854"/>
    </source>
</evidence>
<protein>
    <submittedName>
        <fullName evidence="2">Uncharacterized protein</fullName>
    </submittedName>
</protein>
<sequence>MKDDSFDAQDNLDEEINPQRWKWRRKKARRSPEGPLGVSSRHLAEKRFHCRKRQAENQADNFTDDDELKDGEGSTPKTFSAPLPMLSMATPLSQSIHALALRRDLVSNIFVSNDLITSYTHADNLSPLEGCSTKCSQGTSFLGTQSSLATRKAATTRNACNCIGRWKQVLTASVLPNVVTVLSVLQACSRLVNLAFGLEVHRFAVETAPAVIRSSVSMQSVGSSTPLCKLLSIKWTVMRQLEFLAAADLILVLRDGKVVQSGKYLELIEETDGELVQQMATHNETLRSIDENDNPILTLMNQQEKVLKIVSSPLLSEAKEGAKDCLITSVI</sequence>
<feature type="compositionally biased region" description="Acidic residues" evidence="1">
    <location>
        <begin position="1"/>
        <end position="16"/>
    </location>
</feature>
<evidence type="ECO:0000313" key="2">
    <source>
        <dbReference type="EMBL" id="KAG6504367.1"/>
    </source>
</evidence>
<name>A0A8J5GIY2_ZINOF</name>
<dbReference type="AlphaFoldDB" id="A0A8J5GIY2"/>
<accession>A0A8J5GIY2</accession>
<evidence type="ECO:0000256" key="1">
    <source>
        <dbReference type="SAM" id="MobiDB-lite"/>
    </source>
</evidence>
<proteinExistence type="predicted"/>